<organism evidence="2 3">
    <name type="scientific">Rhizopogon vesiculosus</name>
    <dbReference type="NCBI Taxonomy" id="180088"/>
    <lineage>
        <taxon>Eukaryota</taxon>
        <taxon>Fungi</taxon>
        <taxon>Dikarya</taxon>
        <taxon>Basidiomycota</taxon>
        <taxon>Agaricomycotina</taxon>
        <taxon>Agaricomycetes</taxon>
        <taxon>Agaricomycetidae</taxon>
        <taxon>Boletales</taxon>
        <taxon>Suillineae</taxon>
        <taxon>Rhizopogonaceae</taxon>
        <taxon>Rhizopogon</taxon>
    </lineage>
</organism>
<name>A0A1J8QLI0_9AGAM</name>
<dbReference type="EMBL" id="LVVM01005533">
    <property type="protein sequence ID" value="OJA10282.1"/>
    <property type="molecule type" value="Genomic_DNA"/>
</dbReference>
<gene>
    <name evidence="2" type="ORF">AZE42_05002</name>
</gene>
<evidence type="ECO:0000313" key="3">
    <source>
        <dbReference type="Proteomes" id="UP000183567"/>
    </source>
</evidence>
<protein>
    <submittedName>
        <fullName evidence="2">Uncharacterized protein</fullName>
    </submittedName>
</protein>
<proteinExistence type="predicted"/>
<reference evidence="2 3" key="1">
    <citation type="submission" date="2016-03" db="EMBL/GenBank/DDBJ databases">
        <title>Comparative genomics of the ectomycorrhizal sister species Rhizopogon vinicolor and Rhizopogon vesiculosus (Basidiomycota: Boletales) reveals a divergence of the mating type B locus.</title>
        <authorList>
            <person name="Mujic A.B."/>
            <person name="Kuo A."/>
            <person name="Tritt A."/>
            <person name="Lipzen A."/>
            <person name="Chen C."/>
            <person name="Johnson J."/>
            <person name="Sharma A."/>
            <person name="Barry K."/>
            <person name="Grigoriev I.V."/>
            <person name="Spatafora J.W."/>
        </authorList>
    </citation>
    <scope>NUCLEOTIDE SEQUENCE [LARGE SCALE GENOMIC DNA]</scope>
    <source>
        <strain evidence="2 3">AM-OR11-056</strain>
    </source>
</reference>
<sequence length="25" mass="2676">MSSVVPPHITPTRAQLNTLDGAVDR</sequence>
<accession>A0A1J8QLI0</accession>
<keyword evidence="3" id="KW-1185">Reference proteome</keyword>
<evidence type="ECO:0000313" key="2">
    <source>
        <dbReference type="EMBL" id="OJA10282.1"/>
    </source>
</evidence>
<comment type="caution">
    <text evidence="2">The sequence shown here is derived from an EMBL/GenBank/DDBJ whole genome shotgun (WGS) entry which is preliminary data.</text>
</comment>
<evidence type="ECO:0000256" key="1">
    <source>
        <dbReference type="SAM" id="MobiDB-lite"/>
    </source>
</evidence>
<dbReference type="Proteomes" id="UP000183567">
    <property type="component" value="Unassembled WGS sequence"/>
</dbReference>
<feature type="region of interest" description="Disordered" evidence="1">
    <location>
        <begin position="1"/>
        <end position="25"/>
    </location>
</feature>
<dbReference type="AlphaFoldDB" id="A0A1J8QLI0"/>